<feature type="domain" description="Fibronectin type-III" evidence="5">
    <location>
        <begin position="1938"/>
        <end position="2024"/>
    </location>
</feature>
<dbReference type="InterPro" id="IPR050991">
    <property type="entry name" value="ECM_Regulatory_Proteins"/>
</dbReference>
<dbReference type="InterPro" id="IPR036116">
    <property type="entry name" value="FN3_sf"/>
</dbReference>
<gene>
    <name evidence="6" type="ORF">IAC51_08725</name>
</gene>
<dbReference type="PROSITE" id="PS50060">
    <property type="entry name" value="MAM_2"/>
    <property type="match status" value="1"/>
</dbReference>
<sequence length="3155" mass="342526">MKPFFCSWLLTLLFSAVAAGVFAQVRPPLFEERFDDLMSGIPVGWNNDSVAGNYKWGSSSDGVDGSRSMYFYPMGYAYSMNMLVTPSVEVDGEMMLSFDHKLKSVNCELMVLLSYDGGKTFDASPLLQVTGVNGTNEWTSEMLRLPVSPTGTVAVGFMAIRNTGTSAGTLQYYLDNVVIDYPPKCAAPEDLTVSGMSANSVSLMWGYSVMGRVGEKVDVVVSKDGNIVKEETVQVETSGTLEVAGLEPATDYTVKVRMNCEDSYCGRSAWSDELMFTTLCASSKPGVKYTFDNDMELSPCWIVRRENITMLAKVMPSALVKYGDSGKSLEIPKGTIGLGDTYVFTEAIDHAANDLEISLMAYNNNANKAEVLEVGVQGDPYSPGSYCPLKEVTLEPLTWTRIVVYTDKVAIGSAKDAVVVLWAKDLEVASLFVDDLEINELPDCRIPENVKLKSFDNTGAEFDWTDSGAAGLEVYNVADGAETLLGTLTTSNKRLALEESTLYTLRFKASCGAGKSSGWAVETIMFRTPCSAKSPDYTADFEEGAIPDCWNNDGFTMTDGKHLEWRIQDVTGYDYLSVDGESKYALVSPTGVVAAADKRPKVNIVLPYMDIPEADEYAVEFYIYRLNQSGSANDCVNVYVNDRPTADGATRIGRVSRLSTKEPVTMKTGWERFECLIPVKGLVYIIFENETYNGQCTYLDNISVKEKSSCMSPGNLTVEVDATSATISWDERTVAPEYHLSYTMQNKTYSDTVRGANSYVIDGLTPNTSYGWLNVSVMAVCAAGDTSDVTTDRFALATQCGPMDIPYTKGNRDWPCFTVLEPDGAYPQGSSSITMRGYNNAFALPEFKYENAGGHRVVFDYMTYTEGTIEVGTVADLANWVNFNSVATVQGTNQRATYTVEIPPTTDKYIIFRYTAKTATQLSYIYSLKVERTPDCPDIEGVTTVTATDVTARFNISCPGVSTFDIEYGPKGFKRGEGTSQKVGNDFTLTGLTANTDYDLYVCSTCPAGTGNWMATPHAFKTLCSNVDLSVSEPFFSGFEDGMGCWVTRGDSWLWALGTIASNAYEGSRYAVLNGQGSNQHSDLFYAINLKAGTTYEFSCYARLSYAAEAFSFSAGYCSDIDVQDGNVTNFIADQPIVNTTYVKYKALFTPSSDATHIRIRGVTAVAGRGIWLDNVQVVPIECQYPENVTVIGLTDNGATVGWRRQGVDHYNVKVSSKELSDPETEAGDIYETEVEAAITELSLDGKLKPNTYYYVYLQSVCDDVNKSMWTDPVVIRTLCEPVQGEFSENFEGISPLDCWRWDEYNTVKLTYSGAQDGTVSCTLGASAGASTNLATPMLDAESLSDKMLHMYVKANTNPVTLTIGVTNNPTSPMDIHPVTTVEVAQADGWKEVFCYFNTLDESGVQTFAGTRHIVISANDICHIDAVSVTDIPVCPQPVNARVTDLTDVSAEIDWVMYEEKPCSVLVKTGGETVQELYATAHPFTVSGLTNNTDYVVEITTSCDGAASEAASVGFTTRCGIEAFPYSCDFETAAVNTLPVCWADTAKSGPYPTAGANRWIAQSGVTDGICMQFYATYNNSTGNGSRLQTPVIDLTGQTSASLFFFTKSTISLAAMSVVVSTDGGHTFPDTIAKDIAYTSWTNVQCDLSKYCGKQISVGFHGVSAGRSSSDFIYIDNVRVNEPRECDATASIVINGVDGDKADITITDAVGTAWEVAIGEAGFNPDTLTKLYSVDKKSDVLTGLPVASLCEAYVRVKCDGGGHSAWSYPVKFVSGCAPMGLPYSQDFEAAGAPSDLVCYDMMGGAINLVSRIMTTEVISGAKSYRFANTSGDVCLLLPEFDIEAENMLMEFKYKSSSANMTPFEIGLIHKDSINDWQTAFAPVAKVNHSAGFATVAYSFTLASRSGKDYRIAFRVPKLAASGYLTVDDIRVYANTGLIAPVDIRVSNVTDVSALVSWTALASAVYSEICLNDDESNAIRVPDGETSYNLIGLSAMTQYSVKIRSIDASGQQSGWSVYTTFATNSPAVSLFPYECRFEEDEDNLDLWGLGKGGNIYWSISGKDASGVYEGERALYVANGDTLHSYEESGTMVDAANASLMLDLSEGTYRIVFRYHAEGNNSNDYLQAFLIPKMSGANVPQTEWVQILGTTRDIADWTLYDNTFYVPDDGYYQLSFQWTCRGNGLSWVTPYLPAAIDSVVVSEVKCPAVLGISVDSVNDVSARISWDDNVSADVSYEYAIYKENGEFDGSNTHTVNGQKYVRLDNLDAETGYRFMVRVLCGADGDSEWSEPIAFSTSCAPVEVDGGTPFEDGFDSYTGTDLGCWEHSDVASEIWKEGSAVNASVVPADGAGCVAVPRFKKALMSRRVRLTAGLNYQVHFDACQSLDAQTNSHVRILLAGEFDDIAAAPVLADINVATKEYKSDTVRFNVPENGVYQIGVFAEALNTAQYVALDNFEVKVVDCDIPLNLTVTDITSSSATLTWSGTADSYNVRLYRGDNMINEDQVAETTLHLDGLYGASGYTVEVSSICNGGSESEAAAVTFTTGCDAAAPAPYSEDFEAVNSIPQCWENRPGTDMAGWNYQKEASGNGVISYNTKAYSKGIRGELVSPAVSIEETGYNFSVAYINPAGGPLSIHLSTDGGVTCAETLLSEITGVFSWNTLSVNLDKYVGEDVSVVFSAVNNQSASPDAYIYIDNFRISKVSGTRAFTDVACAGEPYTGYGFNIPSGGLQYGDNLLSRLSIGVGENVPDTLYEVSVYVPLSDTYIVDVYVPGETYTGNGFVNGITAPGRDYTRTVQSSYGCDSTIHLTLLEMETDVVLYDTICEGESYPFCGEELTQGCTKVCTAKNAYGVDSVTTLHLTLLPALVERVDTICEGDFVDYDGERRMTSGVYEADSTYANGCAYKSRLTLTVIPAEELRRETVCEGGHVEIEGVRYDKPGRYEISLPPEAGCAHKIILELDVTPADTVECHAVACEGKPVYFPGFAGIMVTGDTVMYNRAKVTGGDCDSVTRLVVEYHETVETFDTVYTTGQVYTCDNGETLVGTGECVSYGLTADGCDSIHHRYVEFSTGLETVGVRTLVIAPNPTELMMASFADGEWTDGEMDGMTVEVMDAAGRLIYKDEVKRRPVEIKALNAGGLYIVRITDSAGKVYMGRLIVK</sequence>
<dbReference type="EMBL" id="JADIMV010000147">
    <property type="protein sequence ID" value="MBO8440715.1"/>
    <property type="molecule type" value="Genomic_DNA"/>
</dbReference>
<feature type="domain" description="Fibronectin type-III" evidence="5">
    <location>
        <begin position="1185"/>
        <end position="1282"/>
    </location>
</feature>
<dbReference type="InterPro" id="IPR003305">
    <property type="entry name" value="CenC_carb-bd"/>
</dbReference>
<feature type="chain" id="PRO_5036906673" evidence="3">
    <location>
        <begin position="24"/>
        <end position="3155"/>
    </location>
</feature>
<evidence type="ECO:0000256" key="1">
    <source>
        <dbReference type="ARBA" id="ARBA00022737"/>
    </source>
</evidence>
<keyword evidence="1" id="KW-0677">Repeat</keyword>
<dbReference type="NCBIfam" id="NF038128">
    <property type="entry name" value="choice_anch_J"/>
    <property type="match status" value="3"/>
</dbReference>
<organism evidence="6 7">
    <name type="scientific">Candidatus Aphodosoma intestinipullorum</name>
    <dbReference type="NCBI Taxonomy" id="2840674"/>
    <lineage>
        <taxon>Bacteria</taxon>
        <taxon>Pseudomonadati</taxon>
        <taxon>Bacteroidota</taxon>
        <taxon>Bacteroidia</taxon>
        <taxon>Bacteroidales</taxon>
        <taxon>Candidatus Aphodosoma</taxon>
    </lineage>
</organism>
<dbReference type="PROSITE" id="PS50853">
    <property type="entry name" value="FN3"/>
    <property type="match status" value="5"/>
</dbReference>
<protein>
    <submittedName>
        <fullName evidence="6">Choice-of-anchor J domain-containing protein</fullName>
    </submittedName>
</protein>
<evidence type="ECO:0000313" key="7">
    <source>
        <dbReference type="Proteomes" id="UP000712007"/>
    </source>
</evidence>
<accession>A0A940IFJ3</accession>
<feature type="domain" description="Fibronectin type-III" evidence="5">
    <location>
        <begin position="187"/>
        <end position="281"/>
    </location>
</feature>
<dbReference type="SMART" id="SM00060">
    <property type="entry name" value="FN3"/>
    <property type="match status" value="9"/>
</dbReference>
<dbReference type="InterPro" id="IPR000998">
    <property type="entry name" value="MAM_dom"/>
</dbReference>
<feature type="domain" description="MAM" evidence="4">
    <location>
        <begin position="1526"/>
        <end position="1687"/>
    </location>
</feature>
<dbReference type="InterPro" id="IPR013320">
    <property type="entry name" value="ConA-like_dom_sf"/>
</dbReference>
<dbReference type="GO" id="GO:0004553">
    <property type="term" value="F:hydrolase activity, hydrolyzing O-glycosyl compounds"/>
    <property type="evidence" value="ECO:0007669"/>
    <property type="project" value="UniProtKB-ARBA"/>
</dbReference>
<keyword evidence="2" id="KW-0378">Hydrolase</keyword>
<keyword evidence="3" id="KW-0732">Signal</keyword>
<feature type="domain" description="Fibronectin type-III" evidence="5">
    <location>
        <begin position="2461"/>
        <end position="2544"/>
    </location>
</feature>
<dbReference type="GO" id="GO:0016020">
    <property type="term" value="C:membrane"/>
    <property type="evidence" value="ECO:0007669"/>
    <property type="project" value="InterPro"/>
</dbReference>
<dbReference type="Gene3D" id="2.60.120.260">
    <property type="entry name" value="Galactose-binding domain-like"/>
    <property type="match status" value="1"/>
</dbReference>
<dbReference type="CDD" id="cd00063">
    <property type="entry name" value="FN3"/>
    <property type="match status" value="6"/>
</dbReference>
<dbReference type="PANTHER" id="PTHR46708">
    <property type="entry name" value="TENASCIN"/>
    <property type="match status" value="1"/>
</dbReference>
<dbReference type="InterPro" id="IPR003961">
    <property type="entry name" value="FN3_dom"/>
</dbReference>
<dbReference type="PANTHER" id="PTHR46708:SF2">
    <property type="entry name" value="FIBRONECTIN TYPE-III DOMAIN-CONTAINING PROTEIN"/>
    <property type="match status" value="1"/>
</dbReference>
<evidence type="ECO:0000256" key="2">
    <source>
        <dbReference type="ARBA" id="ARBA00022801"/>
    </source>
</evidence>
<reference evidence="6" key="2">
    <citation type="journal article" date="2021" name="PeerJ">
        <title>Extensive microbial diversity within the chicken gut microbiome revealed by metagenomics and culture.</title>
        <authorList>
            <person name="Gilroy R."/>
            <person name="Ravi A."/>
            <person name="Getino M."/>
            <person name="Pursley I."/>
            <person name="Horton D.L."/>
            <person name="Alikhan N.F."/>
            <person name="Baker D."/>
            <person name="Gharbi K."/>
            <person name="Hall N."/>
            <person name="Watson M."/>
            <person name="Adriaenssens E.M."/>
            <person name="Foster-Nyarko E."/>
            <person name="Jarju S."/>
            <person name="Secka A."/>
            <person name="Antonio M."/>
            <person name="Oren A."/>
            <person name="Chaudhuri R.R."/>
            <person name="La Ragione R."/>
            <person name="Hildebrand F."/>
            <person name="Pallen M.J."/>
        </authorList>
    </citation>
    <scope>NUCLEOTIDE SEQUENCE</scope>
    <source>
        <strain evidence="6">3924</strain>
    </source>
</reference>
<dbReference type="GO" id="GO:0005975">
    <property type="term" value="P:carbohydrate metabolic process"/>
    <property type="evidence" value="ECO:0007669"/>
    <property type="project" value="UniProtKB-ARBA"/>
</dbReference>
<dbReference type="SUPFAM" id="SSF49265">
    <property type="entry name" value="Fibronectin type III"/>
    <property type="match status" value="6"/>
</dbReference>
<reference evidence="6" key="1">
    <citation type="submission" date="2020-10" db="EMBL/GenBank/DDBJ databases">
        <authorList>
            <person name="Gilroy R."/>
        </authorList>
    </citation>
    <scope>NUCLEOTIDE SEQUENCE</scope>
    <source>
        <strain evidence="6">3924</strain>
    </source>
</reference>
<feature type="signal peptide" evidence="3">
    <location>
        <begin position="1"/>
        <end position="23"/>
    </location>
</feature>
<dbReference type="InterPro" id="IPR013783">
    <property type="entry name" value="Ig-like_fold"/>
</dbReference>
<evidence type="ECO:0000259" key="5">
    <source>
        <dbReference type="PROSITE" id="PS50853"/>
    </source>
</evidence>
<name>A0A940IFJ3_9BACT</name>
<dbReference type="Pfam" id="PF02018">
    <property type="entry name" value="CBM_4_9"/>
    <property type="match status" value="1"/>
</dbReference>
<dbReference type="Pfam" id="PF00041">
    <property type="entry name" value="fn3"/>
    <property type="match status" value="4"/>
</dbReference>
<comment type="caution">
    <text evidence="6">The sequence shown here is derived from an EMBL/GenBank/DDBJ whole genome shotgun (WGS) entry which is preliminary data.</text>
</comment>
<dbReference type="InterPro" id="IPR008979">
    <property type="entry name" value="Galactose-bd-like_sf"/>
</dbReference>
<feature type="domain" description="Fibronectin type-III" evidence="5">
    <location>
        <begin position="2205"/>
        <end position="2296"/>
    </location>
</feature>
<dbReference type="Gene3D" id="2.60.40.10">
    <property type="entry name" value="Immunoglobulins"/>
    <property type="match status" value="8"/>
</dbReference>
<evidence type="ECO:0000256" key="3">
    <source>
        <dbReference type="SAM" id="SignalP"/>
    </source>
</evidence>
<dbReference type="Proteomes" id="UP000712007">
    <property type="component" value="Unassembled WGS sequence"/>
</dbReference>
<evidence type="ECO:0000313" key="6">
    <source>
        <dbReference type="EMBL" id="MBO8440715.1"/>
    </source>
</evidence>
<proteinExistence type="predicted"/>
<evidence type="ECO:0000259" key="4">
    <source>
        <dbReference type="PROSITE" id="PS50060"/>
    </source>
</evidence>
<dbReference type="SUPFAM" id="SSF49899">
    <property type="entry name" value="Concanavalin A-like lectins/glucanases"/>
    <property type="match status" value="1"/>
</dbReference>
<dbReference type="Gene3D" id="2.60.120.200">
    <property type="match status" value="5"/>
</dbReference>
<dbReference type="SUPFAM" id="SSF49785">
    <property type="entry name" value="Galactose-binding domain-like"/>
    <property type="match status" value="1"/>
</dbReference>